<dbReference type="AlphaFoldDB" id="Q2R7M3"/>
<feature type="domain" description="Reverse transcriptase" evidence="1">
    <location>
        <begin position="164"/>
        <end position="249"/>
    </location>
</feature>
<proteinExistence type="predicted"/>
<evidence type="ECO:0000313" key="2">
    <source>
        <dbReference type="EMBL" id="AAX95906.1"/>
    </source>
</evidence>
<dbReference type="Pfam" id="PF00078">
    <property type="entry name" value="RVT_1"/>
    <property type="match status" value="1"/>
</dbReference>
<dbReference type="InterPro" id="IPR000477">
    <property type="entry name" value="RT_dom"/>
</dbReference>
<dbReference type="Proteomes" id="UP000000763">
    <property type="component" value="Chromosome 11"/>
</dbReference>
<reference evidence="3" key="1">
    <citation type="journal article" date="2005" name="Nature">
        <title>The map-based sequence of the rice genome.</title>
        <authorList>
            <consortium name="International rice genome sequencing project (IRGSP)"/>
            <person name="Matsumoto T."/>
            <person name="Wu J."/>
            <person name="Kanamori H."/>
            <person name="Katayose Y."/>
            <person name="Fujisawa M."/>
            <person name="Namiki N."/>
            <person name="Mizuno H."/>
            <person name="Yamamoto K."/>
            <person name="Antonio B.A."/>
            <person name="Baba T."/>
            <person name="Sakata K."/>
            <person name="Nagamura Y."/>
            <person name="Aoki H."/>
            <person name="Arikawa K."/>
            <person name="Arita K."/>
            <person name="Bito T."/>
            <person name="Chiden Y."/>
            <person name="Fujitsuka N."/>
            <person name="Fukunaka R."/>
            <person name="Hamada M."/>
            <person name="Harada C."/>
            <person name="Hayashi A."/>
            <person name="Hijishita S."/>
            <person name="Honda M."/>
            <person name="Hosokawa S."/>
            <person name="Ichikawa Y."/>
            <person name="Idonuma A."/>
            <person name="Iijima M."/>
            <person name="Ikeda M."/>
            <person name="Ikeno M."/>
            <person name="Ito K."/>
            <person name="Ito S."/>
            <person name="Ito T."/>
            <person name="Ito Y."/>
            <person name="Ito Y."/>
            <person name="Iwabuchi A."/>
            <person name="Kamiya K."/>
            <person name="Karasawa W."/>
            <person name="Kurita K."/>
            <person name="Katagiri S."/>
            <person name="Kikuta A."/>
            <person name="Kobayashi H."/>
            <person name="Kobayashi N."/>
            <person name="Machita K."/>
            <person name="Maehara T."/>
            <person name="Masukawa M."/>
            <person name="Mizubayashi T."/>
            <person name="Mukai Y."/>
            <person name="Nagasaki H."/>
            <person name="Nagata Y."/>
            <person name="Naito S."/>
            <person name="Nakashima M."/>
            <person name="Nakama Y."/>
            <person name="Nakamichi Y."/>
            <person name="Nakamura M."/>
            <person name="Meguro A."/>
            <person name="Negishi M."/>
            <person name="Ohta I."/>
            <person name="Ohta T."/>
            <person name="Okamoto M."/>
            <person name="Ono N."/>
            <person name="Saji S."/>
            <person name="Sakaguchi M."/>
            <person name="Sakai K."/>
            <person name="Shibata M."/>
            <person name="Shimokawa T."/>
            <person name="Song J."/>
            <person name="Takazaki Y."/>
            <person name="Terasawa K."/>
            <person name="Tsugane M."/>
            <person name="Tsuji K."/>
            <person name="Ueda S."/>
            <person name="Waki K."/>
            <person name="Yamagata H."/>
            <person name="Yamamoto M."/>
            <person name="Yamamoto S."/>
            <person name="Yamane H."/>
            <person name="Yoshiki S."/>
            <person name="Yoshihara R."/>
            <person name="Yukawa K."/>
            <person name="Zhong H."/>
            <person name="Yano M."/>
            <person name="Yuan Q."/>
            <person name="Ouyang S."/>
            <person name="Liu J."/>
            <person name="Jones K.M."/>
            <person name="Gansberger K."/>
            <person name="Moffat K."/>
            <person name="Hill J."/>
            <person name="Bera J."/>
            <person name="Fadrosh D."/>
            <person name="Jin S."/>
            <person name="Johri S."/>
            <person name="Kim M."/>
            <person name="Overton L."/>
            <person name="Reardon M."/>
            <person name="Tsitrin T."/>
            <person name="Vuong H."/>
            <person name="Weaver B."/>
            <person name="Ciecko A."/>
            <person name="Tallon L."/>
            <person name="Jackson J."/>
            <person name="Pai G."/>
            <person name="Aken S.V."/>
            <person name="Utterback T."/>
            <person name="Reidmuller S."/>
            <person name="Feldblyum T."/>
            <person name="Hsiao J."/>
            <person name="Zismann V."/>
            <person name="Iobst S."/>
            <person name="de Vazeille A.R."/>
            <person name="Buell C.R."/>
            <person name="Ying K."/>
            <person name="Li Y."/>
            <person name="Lu T."/>
            <person name="Huang Y."/>
            <person name="Zhao Q."/>
            <person name="Feng Q."/>
            <person name="Zhang L."/>
            <person name="Zhu J."/>
            <person name="Weng Q."/>
            <person name="Mu J."/>
            <person name="Lu Y."/>
            <person name="Fan D."/>
            <person name="Liu Y."/>
            <person name="Guan J."/>
            <person name="Zhang Y."/>
            <person name="Yu S."/>
            <person name="Liu X."/>
            <person name="Zhang Y."/>
            <person name="Hong G."/>
            <person name="Han B."/>
            <person name="Choisne N."/>
            <person name="Demange N."/>
            <person name="Orjeda G."/>
            <person name="Samain S."/>
            <person name="Cattolico L."/>
            <person name="Pelletier E."/>
            <person name="Couloux A."/>
            <person name="Segurens B."/>
            <person name="Wincker P."/>
            <person name="D'Hont A."/>
            <person name="Scarpelli C."/>
            <person name="Weissenbach J."/>
            <person name="Salanoubat M."/>
            <person name="Quetier F."/>
            <person name="Yu Y."/>
            <person name="Kim H.R."/>
            <person name="Rambo T."/>
            <person name="Currie J."/>
            <person name="Collura K."/>
            <person name="Luo M."/>
            <person name="Yang T."/>
            <person name="Ammiraju J.S.S."/>
            <person name="Engler F."/>
            <person name="Soderlund C."/>
            <person name="Wing R.A."/>
            <person name="Palmer L.E."/>
            <person name="de la Bastide M."/>
            <person name="Spiegel L."/>
            <person name="Nascimento L."/>
            <person name="Zutavern T."/>
            <person name="O'Shaughnessy A."/>
            <person name="Dike S."/>
            <person name="Dedhia N."/>
            <person name="Preston R."/>
            <person name="Balija V."/>
            <person name="McCombie W.R."/>
            <person name="Chow T."/>
            <person name="Chen H."/>
            <person name="Chung M."/>
            <person name="Chen C."/>
            <person name="Shaw J."/>
            <person name="Wu H."/>
            <person name="Hsiao K."/>
            <person name="Chao Y."/>
            <person name="Chu M."/>
            <person name="Cheng C."/>
            <person name="Hour A."/>
            <person name="Lee P."/>
            <person name="Lin S."/>
            <person name="Lin Y."/>
            <person name="Liou J."/>
            <person name="Liu S."/>
            <person name="Hsing Y."/>
            <person name="Raghuvanshi S."/>
            <person name="Mohanty A."/>
            <person name="Bharti A.K."/>
            <person name="Gaur A."/>
            <person name="Gupta V."/>
            <person name="Kumar D."/>
            <person name="Ravi V."/>
            <person name="Vij S."/>
            <person name="Kapur A."/>
            <person name="Khurana P."/>
            <person name="Khurana P."/>
            <person name="Khurana J.P."/>
            <person name="Tyagi A.K."/>
            <person name="Gaikwad K."/>
            <person name="Singh A."/>
            <person name="Dalal V."/>
            <person name="Srivastava S."/>
            <person name="Dixit A."/>
            <person name="Pal A.K."/>
            <person name="Ghazi I.A."/>
            <person name="Yadav M."/>
            <person name="Pandit A."/>
            <person name="Bhargava A."/>
            <person name="Sureshbabu K."/>
            <person name="Batra K."/>
            <person name="Sharma T.R."/>
            <person name="Mohapatra T."/>
            <person name="Singh N.K."/>
            <person name="Messing J."/>
            <person name="Nelson A.B."/>
            <person name="Fuks G."/>
            <person name="Kavchok S."/>
            <person name="Keizer G."/>
            <person name="Linton E."/>
            <person name="Llaca V."/>
            <person name="Song R."/>
            <person name="Tanyolac B."/>
            <person name="Young S."/>
            <person name="Ho-Il K."/>
            <person name="Hahn J.H."/>
            <person name="Sangsakoo G."/>
            <person name="Vanavichit A."/>
            <person name="de Mattos Luiz.A.T."/>
            <person name="Zimmer P.D."/>
            <person name="Malone G."/>
            <person name="Dellagostin O."/>
            <person name="de Oliveira A.C."/>
            <person name="Bevan M."/>
            <person name="Bancroft I."/>
            <person name="Minx P."/>
            <person name="Cordum H."/>
            <person name="Wilson R."/>
            <person name="Cheng Z."/>
            <person name="Jin W."/>
            <person name="Jiang J."/>
            <person name="Leong S.A."/>
            <person name="Iwama H."/>
            <person name="Gojobori T."/>
            <person name="Itoh T."/>
            <person name="Niimura Y."/>
            <person name="Fujii Y."/>
            <person name="Habara T."/>
            <person name="Sakai H."/>
            <person name="Sato Y."/>
            <person name="Wilson G."/>
            <person name="Kumar K."/>
            <person name="McCouch S."/>
            <person name="Juretic N."/>
            <person name="Hoen D."/>
            <person name="Wright S."/>
            <person name="Bruskiewich R."/>
            <person name="Bureau T."/>
            <person name="Miyao A."/>
            <person name="Hirochika H."/>
            <person name="Nishikawa T."/>
            <person name="Kadowaki K."/>
            <person name="Sugiura M."/>
            <person name="Burr B."/>
            <person name="Sasaki T."/>
        </authorList>
    </citation>
    <scope>NUCLEOTIDE SEQUENCE [LARGE SCALE GENOMIC DNA]</scope>
    <source>
        <strain evidence="3">cv. Nipponbare</strain>
    </source>
</reference>
<name>Q2R7M3_ORYSJ</name>
<evidence type="ECO:0000259" key="1">
    <source>
        <dbReference type="Pfam" id="PF00078"/>
    </source>
</evidence>
<dbReference type="SUPFAM" id="SSF56672">
    <property type="entry name" value="DNA/RNA polymerases"/>
    <property type="match status" value="1"/>
</dbReference>
<organism evidence="2 3">
    <name type="scientific">Oryza sativa subsp. japonica</name>
    <name type="common">Rice</name>
    <dbReference type="NCBI Taxonomy" id="39947"/>
    <lineage>
        <taxon>Eukaryota</taxon>
        <taxon>Viridiplantae</taxon>
        <taxon>Streptophyta</taxon>
        <taxon>Embryophyta</taxon>
        <taxon>Tracheophyta</taxon>
        <taxon>Spermatophyta</taxon>
        <taxon>Magnoliopsida</taxon>
        <taxon>Liliopsida</taxon>
        <taxon>Poales</taxon>
        <taxon>Poaceae</taxon>
        <taxon>BOP clade</taxon>
        <taxon>Oryzoideae</taxon>
        <taxon>Oryzeae</taxon>
        <taxon>Oryzinae</taxon>
        <taxon>Oryza</taxon>
        <taxon>Oryza sativa</taxon>
    </lineage>
</organism>
<dbReference type="InterPro" id="IPR043502">
    <property type="entry name" value="DNA/RNA_pol_sf"/>
</dbReference>
<reference evidence="3" key="2">
    <citation type="journal article" date="2008" name="Nucleic Acids Res.">
        <title>The rice annotation project database (RAP-DB): 2008 update.</title>
        <authorList>
            <consortium name="The rice annotation project (RAP)"/>
        </authorList>
    </citation>
    <scope>GENOME REANNOTATION</scope>
    <source>
        <strain evidence="3">cv. Nipponbare</strain>
    </source>
</reference>
<accession>Q2R7M3</accession>
<evidence type="ECO:0000313" key="3">
    <source>
        <dbReference type="Proteomes" id="UP000000763"/>
    </source>
</evidence>
<sequence length="255" mass="30063">MRKKLKGWNINWEGMYKRKKQEIMGKIEDIDKKCEAYGMTILERKERGFGGRVEEKNDFTLNLEGIAMLREAEKERIIRPIEMEELKKVVFGMENNKAPGPDGFPVEFYKHFWYLIKDDLMELITDFMKRKIGVERLNYGVITLIPKCKEARMIQKFRPICILNARILFKIDFEKAYDNIKWSFVYKMMKAKGFPDIWCDWILKVVKGGKVVIRVNDQIGHYFTTHKGLRQGDPLSPLLFKIAADALTILIKRAE</sequence>
<dbReference type="PANTHER" id="PTHR19446">
    <property type="entry name" value="REVERSE TRANSCRIPTASES"/>
    <property type="match status" value="1"/>
</dbReference>
<protein>
    <submittedName>
        <fullName evidence="2">Retrotransposon protein, putative, unclassified</fullName>
    </submittedName>
</protein>
<dbReference type="EMBL" id="AC145810">
    <property type="protein sequence ID" value="AAX95906.1"/>
    <property type="molecule type" value="Genomic_DNA"/>
</dbReference>
<gene>
    <name evidence="2" type="ordered locus">LOC_Os11g15630</name>
</gene>